<feature type="domain" description="HYR" evidence="3">
    <location>
        <begin position="446"/>
        <end position="528"/>
    </location>
</feature>
<feature type="domain" description="HYR" evidence="3">
    <location>
        <begin position="529"/>
        <end position="610"/>
    </location>
</feature>
<feature type="region of interest" description="Disordered" evidence="2">
    <location>
        <begin position="1797"/>
        <end position="1825"/>
    </location>
</feature>
<proteinExistence type="predicted"/>
<dbReference type="InterPro" id="IPR013783">
    <property type="entry name" value="Ig-like_fold"/>
</dbReference>
<dbReference type="NCBIfam" id="TIGR02167">
    <property type="entry name" value="Liste_lipo_26"/>
    <property type="match status" value="4"/>
</dbReference>
<comment type="caution">
    <text evidence="4">The sequence shown here is derived from an EMBL/GenBank/DDBJ whole genome shotgun (WGS) entry which is preliminary data.</text>
</comment>
<dbReference type="EMBL" id="QDKM01000001">
    <property type="protein sequence ID" value="PVH30718.1"/>
    <property type="molecule type" value="Genomic_DNA"/>
</dbReference>
<keyword evidence="5" id="KW-1185">Reference proteome</keyword>
<feature type="domain" description="HYR" evidence="3">
    <location>
        <begin position="1688"/>
        <end position="1770"/>
    </location>
</feature>
<name>A0A2T8HZ58_9RHOB</name>
<feature type="region of interest" description="Disordered" evidence="2">
    <location>
        <begin position="1137"/>
        <end position="1168"/>
    </location>
</feature>
<feature type="region of interest" description="Disordered" evidence="2">
    <location>
        <begin position="1305"/>
        <end position="1328"/>
    </location>
</feature>
<dbReference type="SUPFAM" id="SSF103515">
    <property type="entry name" value="Autotransporter"/>
    <property type="match status" value="1"/>
</dbReference>
<feature type="domain" description="HYR" evidence="3">
    <location>
        <begin position="2185"/>
        <end position="2263"/>
    </location>
</feature>
<feature type="domain" description="HYR" evidence="3">
    <location>
        <begin position="1936"/>
        <end position="2017"/>
    </location>
</feature>
<dbReference type="InterPro" id="IPR011889">
    <property type="entry name" value="Liste_lipo_26"/>
</dbReference>
<feature type="domain" description="HYR" evidence="3">
    <location>
        <begin position="1523"/>
        <end position="1605"/>
    </location>
</feature>
<dbReference type="OrthoDB" id="8445527at2"/>
<evidence type="ECO:0000313" key="5">
    <source>
        <dbReference type="Proteomes" id="UP000245911"/>
    </source>
</evidence>
<feature type="domain" description="HYR" evidence="3">
    <location>
        <begin position="776"/>
        <end position="861"/>
    </location>
</feature>
<feature type="domain" description="HYR" evidence="3">
    <location>
        <begin position="862"/>
        <end position="942"/>
    </location>
</feature>
<dbReference type="Pfam" id="PF03382">
    <property type="entry name" value="DUF285"/>
    <property type="match status" value="1"/>
</dbReference>
<dbReference type="Pfam" id="PF02494">
    <property type="entry name" value="HYR"/>
    <property type="match status" value="23"/>
</dbReference>
<feature type="domain" description="HYR" evidence="3">
    <location>
        <begin position="1606"/>
        <end position="1687"/>
    </location>
</feature>
<sequence>MNVLARMSVVLANQTTSKTAPKTKSGVAGRNHGQTGMSGIRQLLAAALVLLFSLAAAGASTQTDPRCYDPSNAGQVGALEWTGCAGMYIVVDGDQLRAGASMSRIDIGSVRYWFGDFGNNVFTGQVTDMRDLFSGESRFNADIGYWDTSRVTNMSGMFRSTAAFNQDISGWDTSSVTNMSGMFAYASQFNQDIGDWDTSSVTNMSGMFTYTSQFNQDIGGWDTSSVTNMSDMFRSSTQFNQDIGTWNTSSVTNMFQMFRSASRFNQDISGWITTNVANMEGMFRWAAAFNQDLSGWDVGHIPSEPSMFSAFAGAWELAQPNWGSQGPLGIAGVNASTADGIYAAGDLITVTLHFDAAVIVTGTPQISLNISPIARRLSYSGGSGSDRLTFTYTVQPGDSAANLDYSSTEILLNGGVIISVGGDVLQLILPTPGTSGSLGANSNIVIDAVAPVISGLPADMSVSTDPGLSTATVTWAEPTASDNIAVASFSADHASGDSFPLGDTLVTYTAVDTAGNRTEGSFTVSVSDTEAPSLVDMPESFRVETDKGAETARVTWEAPTARDNVDADIVAEQSAGPVNGAIFPLGATTVSYSATDTEGNTVTADFTVTVFDAEAPVLAGMPESVTVRTGVGLATAVVEWEPATASDNVGVTALTSSHAPGAVFPMGDTLVTYTAQDAEGNTDSADFTVTVIDVEPPVWAALLEDISVTTDDELPTAVVTWAPLTASDNVDGAITPVQTAGPPSGAAFPHGETLVSFSATDTSLNVVTASFRVTVTDDEPPVWDEMPEDIDITTDAGMPTATVRWDPPTASDNVDGAITAAQTEGPASGEAFALGSTTVRYTATDDTGNAVEAGFTVTVTDDEPPVLAGVPEDFTTGTELGQRWAKGGWTPPTASDNVGVTSFTSSHTPVQSFGLGDTEVSYTATDASGNTTTASFTVTVLDLEPPVMIDRPPNITVNTARGQATAVVNWRSPSVTDNVDGPMLPVRTEGPAAGSEFPHGVTLVTYTATDSSGNTSTTSFRATVIDEEPPVLAGVPEDISVTTDADAATAVVGWDLPTASDNVDGALTPELTAGLAPGSAFPTGATQVTYTATDTSGNASSGSFTVTVGDAEAPVITGMPADIDVETDAGLPTAVVSWDPPTASDNADGPLAPVQTAGPTPGSAFPHGETTVSYAVTDRAGNVTTASFTVTVGDGEAPVISGMPSDISVPTEAGLSTAAVTWTEPTANDNTAVANFTSTHTSGDRFPIGDTVVTYAADDAMGNKTEASFTISVGDTEAPVIIGLPADIAVGTDAGMPTAVVSWDPPTASDNADGPLTPVQTSGLASGSAFPQGETIVTYSATDSTGNTTTASFTVAVGDGEAPVISGMPSDISVQTEVGLSTAVVTWTEPTASDNTAVISLTSSHTSGDRFPIGDTDVTYTAEDAEGNKAEASFTVSVGDAEAPVISGMPIDIAVETDAGLPTAVVSWDPPTASDNADGPLIPVQTAGPATGSAFPQGETTITYTATDSTGNTTTASFTVTVGDGEAPVISGMPPDISVPTEAGLSTAAVTWSEPTAHDNTAVTGLISTHISGDRFPLGDTVVTYTAEDAEGNKTSANFTISVGDTEAPVIIGLPADIAVETDAGLPTAVVIWDPPTASDNADGPLTPVQTAGPASGSAFPQGASTVTYTATDSTGNTTTASFTVTVGDGEAPLISGMPSDISVPTEAGLSTAVVTWTEPTASDNTAVTSLTSTHTSGDRFPIGDTFVTYTAEDAEGNKTSANFTVSVGDTEAPVIIGMPADIAVETDEGLPTAVVSWDPPTASDNADGPLTPLQTAGPASGSAFPQGASTVTYTATDSTGNTTTASFTVTVGDGEAPVISGMPSDISVPTEAGLSTAVVTWAEPTASDNTAVTSLTSTHTSGDRFPLGDTIVTYTAEDAEGNKTEASFTVSVGDAEAPVILGIPADIAVETDAGLPTAVVRWDLPTASDNADGPLTPVQTAGPAPGSAFPQGATTVRYAVTDRAGNTTTASFAVTVGDSEAPVISGVPSDISVPTEAGLSTAVVTWTEPTASDNTAVASFTSTHTSGDRFPIGDTVVTYTAEDAEGNTTEASFTVTVGDAEAPVIIGMPADIAVETDAGLPTAVVSWDPPTASDNADGSLTPTQTEGPAPGFAFPQGATTVTYTATDSTGNTTTASFTVTVGDGEQPVIMGMPSDISMPTEVGLSTAVVTWSEPTASDNTAVTSFTSTHSSGDRFPLGDTVVTYTAEDAEGNKAEARITVTVGDAEAPILANMPADIDVETDAGLPTAVVSWDPPTAIDNADGPLTPVQTAGPASGSAFPQGATTVTYTATDSTGNTTTASFTVTVADHTAPTLHIAPLERTDGVYSAVITLSEPSTDFDASDLRVTNARATLEGTGQSYVARLTPLADGEITLSVAAGSFTDSAGNPNEASDLVSALHDGTPPEVTLIGPAEAVSDVFTVTVAFSEPVTGFAPLAVIVSGGARSDAGLARSTARLRGMITTYHIEITPVMGHVVQVSVPANVARDSAGNSNLPSAVFEVRAASPATEFAAQEQEVREIVTGAAAQDLRGHIEQGQLLVRSARDRLRMRQTARQSGVASRGEVPFDIDGVAAYRNGVFASSGTFFEQSRLSLSGVQRLIFGDFVVQHDTEGTTTAALNANVAWERMLSSRTLLGTYLGAQLGRSEIETSFTGTREGYALSAGAYVVTQLRENLFFDGYLALSYGNNSLAMDNGVLFLDGSYTTGSLVVGGNLTGVMEFARFELHPEVGFAYGRTQIGAVGFSGWAHGIRDDGLTMDAGHVSMANLTLRPEMRIPLTRFERGDALLSLAPRVLCESLDAEVFCGAGAEVGFSYDSLDGLSQFNARLTVDDIASSRRSTLRFDFARRF</sequence>
<feature type="domain" description="HYR" evidence="3">
    <location>
        <begin position="2264"/>
        <end position="2349"/>
    </location>
</feature>
<feature type="domain" description="HYR" evidence="3">
    <location>
        <begin position="1193"/>
        <end position="1275"/>
    </location>
</feature>
<evidence type="ECO:0000259" key="3">
    <source>
        <dbReference type="PROSITE" id="PS50825"/>
    </source>
</evidence>
<evidence type="ECO:0000256" key="2">
    <source>
        <dbReference type="SAM" id="MobiDB-lite"/>
    </source>
</evidence>
<feature type="region of interest" description="Disordered" evidence="2">
    <location>
        <begin position="2128"/>
        <end position="2151"/>
    </location>
</feature>
<dbReference type="Pfam" id="PF19078">
    <property type="entry name" value="Big_12"/>
    <property type="match status" value="1"/>
</dbReference>
<reference evidence="4 5" key="1">
    <citation type="submission" date="2018-04" db="EMBL/GenBank/DDBJ databases">
        <title>Pararhodobacter oceanense sp. nov., isolated from marine intertidal sediment.</title>
        <authorList>
            <person name="Wang X.-L."/>
            <person name="Du Z.-J."/>
        </authorList>
    </citation>
    <scope>NUCLEOTIDE SEQUENCE [LARGE SCALE GENOMIC DNA]</scope>
    <source>
        <strain evidence="4 5">AM505</strain>
    </source>
</reference>
<gene>
    <name evidence="4" type="ORF">DDE20_04170</name>
</gene>
<feature type="domain" description="HYR" evidence="3">
    <location>
        <begin position="2018"/>
        <end position="2100"/>
    </location>
</feature>
<keyword evidence="1" id="KW-0677">Repeat</keyword>
<evidence type="ECO:0000256" key="1">
    <source>
        <dbReference type="ARBA" id="ARBA00022737"/>
    </source>
</evidence>
<dbReference type="Proteomes" id="UP000245911">
    <property type="component" value="Unassembled WGS sequence"/>
</dbReference>
<feature type="domain" description="HYR" evidence="3">
    <location>
        <begin position="694"/>
        <end position="775"/>
    </location>
</feature>
<dbReference type="PANTHER" id="PTHR24273:SF32">
    <property type="entry name" value="HYALIN"/>
    <property type="match status" value="1"/>
</dbReference>
<accession>A0A2T8HZ58</accession>
<feature type="region of interest" description="Disordered" evidence="2">
    <location>
        <begin position="1636"/>
        <end position="1661"/>
    </location>
</feature>
<feature type="domain" description="HYR" evidence="3">
    <location>
        <begin position="2101"/>
        <end position="2184"/>
    </location>
</feature>
<feature type="compositionally biased region" description="Polar residues" evidence="2">
    <location>
        <begin position="2133"/>
        <end position="2147"/>
    </location>
</feature>
<feature type="domain" description="HYR" evidence="3">
    <location>
        <begin position="1276"/>
        <end position="1357"/>
    </location>
</feature>
<organism evidence="4 5">
    <name type="scientific">Pararhodobacter oceanensis</name>
    <dbReference type="NCBI Taxonomy" id="2172121"/>
    <lineage>
        <taxon>Bacteria</taxon>
        <taxon>Pseudomonadati</taxon>
        <taxon>Pseudomonadota</taxon>
        <taxon>Alphaproteobacteria</taxon>
        <taxon>Rhodobacterales</taxon>
        <taxon>Paracoccaceae</taxon>
        <taxon>Pararhodobacter</taxon>
    </lineage>
</organism>
<dbReference type="InterPro" id="IPR005046">
    <property type="entry name" value="DUF285"/>
</dbReference>
<protein>
    <recommendedName>
        <fullName evidence="3">HYR domain-containing protein</fullName>
    </recommendedName>
</protein>
<evidence type="ECO:0000313" key="4">
    <source>
        <dbReference type="EMBL" id="PVH30718.1"/>
    </source>
</evidence>
<feature type="domain" description="HYR" evidence="3">
    <location>
        <begin position="611"/>
        <end position="693"/>
    </location>
</feature>
<dbReference type="PANTHER" id="PTHR24273">
    <property type="entry name" value="FI04643P-RELATED"/>
    <property type="match status" value="1"/>
</dbReference>
<feature type="domain" description="HYR" evidence="3">
    <location>
        <begin position="943"/>
        <end position="1024"/>
    </location>
</feature>
<dbReference type="InterPro" id="IPR044048">
    <property type="entry name" value="Big_12"/>
</dbReference>
<feature type="domain" description="HYR" evidence="3">
    <location>
        <begin position="1111"/>
        <end position="1192"/>
    </location>
</feature>
<dbReference type="InterPro" id="IPR036709">
    <property type="entry name" value="Autotransporte_beta_dom_sf"/>
</dbReference>
<feature type="domain" description="HYR" evidence="3">
    <location>
        <begin position="1025"/>
        <end position="1110"/>
    </location>
</feature>
<dbReference type="Gene3D" id="2.60.40.10">
    <property type="entry name" value="Immunoglobulins"/>
    <property type="match status" value="11"/>
</dbReference>
<dbReference type="PROSITE" id="PS50825">
    <property type="entry name" value="HYR"/>
    <property type="match status" value="23"/>
</dbReference>
<feature type="domain" description="HYR" evidence="3">
    <location>
        <begin position="1771"/>
        <end position="1852"/>
    </location>
</feature>
<feature type="domain" description="HYR" evidence="3">
    <location>
        <begin position="1358"/>
        <end position="1440"/>
    </location>
</feature>
<feature type="domain" description="HYR" evidence="3">
    <location>
        <begin position="1441"/>
        <end position="1522"/>
    </location>
</feature>
<feature type="domain" description="HYR" evidence="3">
    <location>
        <begin position="1853"/>
        <end position="1935"/>
    </location>
</feature>
<dbReference type="InterPro" id="IPR003410">
    <property type="entry name" value="HYR_dom"/>
</dbReference>